<dbReference type="InterPro" id="IPR050397">
    <property type="entry name" value="Env_Response_Regulators"/>
</dbReference>
<dbReference type="PROSITE" id="PS50042">
    <property type="entry name" value="CNMP_BINDING_3"/>
    <property type="match status" value="1"/>
</dbReference>
<name>A0A7G3GBX3_9NEIS</name>
<dbReference type="PANTHER" id="PTHR24567:SF68">
    <property type="entry name" value="DNA-BINDING TRANSCRIPTIONAL DUAL REGULATOR CRP"/>
    <property type="match status" value="1"/>
</dbReference>
<dbReference type="PANTHER" id="PTHR24567">
    <property type="entry name" value="CRP FAMILY TRANSCRIPTIONAL REGULATORY PROTEIN"/>
    <property type="match status" value="1"/>
</dbReference>
<dbReference type="InterPro" id="IPR036388">
    <property type="entry name" value="WH-like_DNA-bd_sf"/>
</dbReference>
<dbReference type="SUPFAM" id="SSF51206">
    <property type="entry name" value="cAMP-binding domain-like"/>
    <property type="match status" value="1"/>
</dbReference>
<evidence type="ECO:0000313" key="7">
    <source>
        <dbReference type="Proteomes" id="UP000515917"/>
    </source>
</evidence>
<proteinExistence type="predicted"/>
<gene>
    <name evidence="6" type="ORF">C1H71_14680</name>
</gene>
<organism evidence="6 7">
    <name type="scientific">Iodobacter fluviatilis</name>
    <dbReference type="NCBI Taxonomy" id="537"/>
    <lineage>
        <taxon>Bacteria</taxon>
        <taxon>Pseudomonadati</taxon>
        <taxon>Pseudomonadota</taxon>
        <taxon>Betaproteobacteria</taxon>
        <taxon>Neisseriales</taxon>
        <taxon>Chitinibacteraceae</taxon>
        <taxon>Iodobacter</taxon>
    </lineage>
</organism>
<dbReference type="EMBL" id="CP025781">
    <property type="protein sequence ID" value="QBC44648.1"/>
    <property type="molecule type" value="Genomic_DNA"/>
</dbReference>
<dbReference type="Pfam" id="PF13545">
    <property type="entry name" value="HTH_Crp_2"/>
    <property type="match status" value="1"/>
</dbReference>
<accession>A0A7G3GBX3</accession>
<keyword evidence="2" id="KW-0238">DNA-binding</keyword>
<dbReference type="InterPro" id="IPR018488">
    <property type="entry name" value="cNMP-bd_CS"/>
</dbReference>
<keyword evidence="7" id="KW-1185">Reference proteome</keyword>
<feature type="domain" description="Cyclic nucleotide-binding" evidence="4">
    <location>
        <begin position="46"/>
        <end position="166"/>
    </location>
</feature>
<dbReference type="SMART" id="SM00100">
    <property type="entry name" value="cNMP"/>
    <property type="match status" value="1"/>
</dbReference>
<dbReference type="GO" id="GO:0003700">
    <property type="term" value="F:DNA-binding transcription factor activity"/>
    <property type="evidence" value="ECO:0007669"/>
    <property type="project" value="TreeGrafter"/>
</dbReference>
<protein>
    <submittedName>
        <fullName evidence="6">Crp/Fnr family transcriptional regulator</fullName>
    </submittedName>
</protein>
<evidence type="ECO:0000256" key="1">
    <source>
        <dbReference type="ARBA" id="ARBA00023015"/>
    </source>
</evidence>
<dbReference type="InterPro" id="IPR014710">
    <property type="entry name" value="RmlC-like_jellyroll"/>
</dbReference>
<feature type="domain" description="HTH crp-type" evidence="5">
    <location>
        <begin position="180"/>
        <end position="239"/>
    </location>
</feature>
<keyword evidence="3" id="KW-0804">Transcription</keyword>
<dbReference type="AlphaFoldDB" id="A0A7G3GBX3"/>
<dbReference type="Gene3D" id="1.10.10.10">
    <property type="entry name" value="Winged helix-like DNA-binding domain superfamily/Winged helix DNA-binding domain"/>
    <property type="match status" value="1"/>
</dbReference>
<evidence type="ECO:0000259" key="4">
    <source>
        <dbReference type="PROSITE" id="PS50042"/>
    </source>
</evidence>
<sequence>MYELSDLIVVELGHIKVVFYYIWQLASIKFKECHMDKAKLLSGSSLFCDLSNAELAELANQTEWRSLRAKQLVVVQGSLGDEMYAILHGRLKVVRSSTEGKEATICILEAGEMFGEIAMLDGGARTASVETIEACELLVLRRENVMQYLDRHPKVMRQMLAALCLRLRYVDDSLQDTLFLNLPQRLGKMLRQLANQHGIKDADGVTIDLKLTQQELANMVGASRESVNKQLSVWGSAAG</sequence>
<keyword evidence="1" id="KW-0805">Transcription regulation</keyword>
<dbReference type="InterPro" id="IPR000595">
    <property type="entry name" value="cNMP-bd_dom"/>
</dbReference>
<evidence type="ECO:0000313" key="6">
    <source>
        <dbReference type="EMBL" id="QBC44648.1"/>
    </source>
</evidence>
<dbReference type="PROSITE" id="PS51063">
    <property type="entry name" value="HTH_CRP_2"/>
    <property type="match status" value="1"/>
</dbReference>
<dbReference type="GO" id="GO:0005829">
    <property type="term" value="C:cytosol"/>
    <property type="evidence" value="ECO:0007669"/>
    <property type="project" value="TreeGrafter"/>
</dbReference>
<dbReference type="Gene3D" id="2.60.120.10">
    <property type="entry name" value="Jelly Rolls"/>
    <property type="match status" value="1"/>
</dbReference>
<dbReference type="Proteomes" id="UP000515917">
    <property type="component" value="Chromosome"/>
</dbReference>
<dbReference type="InterPro" id="IPR018490">
    <property type="entry name" value="cNMP-bd_dom_sf"/>
</dbReference>
<evidence type="ECO:0000259" key="5">
    <source>
        <dbReference type="PROSITE" id="PS51063"/>
    </source>
</evidence>
<dbReference type="InterPro" id="IPR036390">
    <property type="entry name" value="WH_DNA-bd_sf"/>
</dbReference>
<dbReference type="SUPFAM" id="SSF46785">
    <property type="entry name" value="Winged helix' DNA-binding domain"/>
    <property type="match status" value="1"/>
</dbReference>
<dbReference type="Pfam" id="PF00027">
    <property type="entry name" value="cNMP_binding"/>
    <property type="match status" value="1"/>
</dbReference>
<dbReference type="InterPro" id="IPR012318">
    <property type="entry name" value="HTH_CRP"/>
</dbReference>
<dbReference type="CDD" id="cd00038">
    <property type="entry name" value="CAP_ED"/>
    <property type="match status" value="1"/>
</dbReference>
<dbReference type="GO" id="GO:0003677">
    <property type="term" value="F:DNA binding"/>
    <property type="evidence" value="ECO:0007669"/>
    <property type="project" value="UniProtKB-KW"/>
</dbReference>
<dbReference type="PROSITE" id="PS00889">
    <property type="entry name" value="CNMP_BINDING_2"/>
    <property type="match status" value="1"/>
</dbReference>
<evidence type="ECO:0000256" key="3">
    <source>
        <dbReference type="ARBA" id="ARBA00023163"/>
    </source>
</evidence>
<dbReference type="KEGG" id="ifl:C1H71_14680"/>
<reference evidence="6 7" key="1">
    <citation type="submission" date="2018-01" db="EMBL/GenBank/DDBJ databases">
        <title>Genome sequence of Iodobacter sp. strain PCH194 isolated from Indian Trans-Himalaya.</title>
        <authorList>
            <person name="Kumar V."/>
            <person name="Thakur V."/>
            <person name="Kumar S."/>
            <person name="Singh D."/>
        </authorList>
    </citation>
    <scope>NUCLEOTIDE SEQUENCE [LARGE SCALE GENOMIC DNA]</scope>
    <source>
        <strain evidence="6 7">PCH194</strain>
    </source>
</reference>
<evidence type="ECO:0000256" key="2">
    <source>
        <dbReference type="ARBA" id="ARBA00023125"/>
    </source>
</evidence>